<proteinExistence type="predicted"/>
<dbReference type="Gene3D" id="3.40.50.1000">
    <property type="entry name" value="HAD superfamily/HAD-like"/>
    <property type="match status" value="2"/>
</dbReference>
<accession>A0ABU1U3B0</accession>
<comment type="caution">
    <text evidence="1">The sequence shown here is derived from an EMBL/GenBank/DDBJ whole genome shotgun (WGS) entry which is preliminary data.</text>
</comment>
<dbReference type="PANTHER" id="PTHR19288:SF46">
    <property type="entry name" value="HALOACID DEHALOGENASE-LIKE HYDROLASE DOMAIN-CONTAINING PROTEIN 2"/>
    <property type="match status" value="1"/>
</dbReference>
<evidence type="ECO:0000313" key="2">
    <source>
        <dbReference type="Proteomes" id="UP001258181"/>
    </source>
</evidence>
<dbReference type="Pfam" id="PF13242">
    <property type="entry name" value="Hydrolase_like"/>
    <property type="match status" value="1"/>
</dbReference>
<gene>
    <name evidence="1" type="ORF">J2X07_002939</name>
</gene>
<dbReference type="InterPro" id="IPR006357">
    <property type="entry name" value="HAD-SF_hydro_IIA"/>
</dbReference>
<dbReference type="Proteomes" id="UP001258181">
    <property type="component" value="Unassembled WGS sequence"/>
</dbReference>
<dbReference type="InterPro" id="IPR036412">
    <property type="entry name" value="HAD-like_sf"/>
</dbReference>
<protein>
    <submittedName>
        <fullName evidence="1">HAD superfamily hydrolase (TIGR01450 family)</fullName>
    </submittedName>
</protein>
<sequence length="261" mass="29057">MKDIKGYIFDLDGTIYLGNQLIKDADLVIKSLQNARKHILFLTNKTIESRQKYVEKLSNFNIHVTLDNILNPTVTLTNYLKVNHPQSKLYVIGEQIIKDEIINEGFQMAIKPEETDIVIISWDRGFHYDHLNFAYQAVKNGAMTIATNPDRTCPVEFGEIPDCAGMIGALEGVTGKKIDIQIGKPSILTVEAAINILNLPPGQCIMIGDRLETDIKMGLDAGMKTALVLSGVTKTDDVLTSEWQPDYVFSSVKGILFNKVV</sequence>
<dbReference type="InterPro" id="IPR023214">
    <property type="entry name" value="HAD_sf"/>
</dbReference>
<dbReference type="GO" id="GO:0016787">
    <property type="term" value="F:hydrolase activity"/>
    <property type="evidence" value="ECO:0007669"/>
    <property type="project" value="UniProtKB-KW"/>
</dbReference>
<dbReference type="EMBL" id="JAVDWA010000005">
    <property type="protein sequence ID" value="MDR7073949.1"/>
    <property type="molecule type" value="Genomic_DNA"/>
</dbReference>
<keyword evidence="2" id="KW-1185">Reference proteome</keyword>
<dbReference type="Pfam" id="PF13344">
    <property type="entry name" value="Hydrolase_6"/>
    <property type="match status" value="1"/>
</dbReference>
<keyword evidence="1" id="KW-0378">Hydrolase</keyword>
<dbReference type="SUPFAM" id="SSF56784">
    <property type="entry name" value="HAD-like"/>
    <property type="match status" value="1"/>
</dbReference>
<dbReference type="PANTHER" id="PTHR19288">
    <property type="entry name" value="4-NITROPHENYLPHOSPHATASE-RELATED"/>
    <property type="match status" value="1"/>
</dbReference>
<dbReference type="RefSeq" id="WP_310260094.1">
    <property type="nucleotide sequence ID" value="NZ_JAVDWA010000005.1"/>
</dbReference>
<reference evidence="1 2" key="1">
    <citation type="submission" date="2023-07" db="EMBL/GenBank/DDBJ databases">
        <title>Sorghum-associated microbial communities from plants grown in Nebraska, USA.</title>
        <authorList>
            <person name="Schachtman D."/>
        </authorList>
    </citation>
    <scope>NUCLEOTIDE SEQUENCE [LARGE SCALE GENOMIC DNA]</scope>
    <source>
        <strain evidence="1 2">BE211</strain>
    </source>
</reference>
<organism evidence="1 2">
    <name type="scientific">Fictibacillus barbaricus</name>
    <dbReference type="NCBI Taxonomy" id="182136"/>
    <lineage>
        <taxon>Bacteria</taxon>
        <taxon>Bacillati</taxon>
        <taxon>Bacillota</taxon>
        <taxon>Bacilli</taxon>
        <taxon>Bacillales</taxon>
        <taxon>Fictibacillaceae</taxon>
        <taxon>Fictibacillus</taxon>
    </lineage>
</organism>
<evidence type="ECO:0000313" key="1">
    <source>
        <dbReference type="EMBL" id="MDR7073949.1"/>
    </source>
</evidence>
<dbReference type="NCBIfam" id="TIGR01460">
    <property type="entry name" value="HAD-SF-IIA"/>
    <property type="match status" value="1"/>
</dbReference>
<name>A0ABU1U3B0_9BACL</name>